<protein>
    <recommendedName>
        <fullName evidence="3">F-box domain-containing protein</fullName>
    </recommendedName>
</protein>
<accession>A0A0J7YPP7</accession>
<name>A0A0J7YPP7_BETVV</name>
<dbReference type="Proteomes" id="UP000035740">
    <property type="component" value="Unassembled WGS sequence"/>
</dbReference>
<reference evidence="1 2" key="1">
    <citation type="journal article" date="2014" name="Nature">
        <title>The genome of the recently domesticated crop plant sugar beet (Beta vulgaris).</title>
        <authorList>
            <person name="Dohm J.C."/>
            <person name="Minoche A.E."/>
            <person name="Holtgrawe D."/>
            <person name="Capella-Gutierrez S."/>
            <person name="Zakrzewski F."/>
            <person name="Tafer H."/>
            <person name="Rupp O."/>
            <person name="Sorensen T.R."/>
            <person name="Stracke R."/>
            <person name="Reinhardt R."/>
            <person name="Goesmann A."/>
            <person name="Kraft T."/>
            <person name="Schulz B."/>
            <person name="Stadler P.F."/>
            <person name="Schmidt T."/>
            <person name="Gabaldon T."/>
            <person name="Lehrach H."/>
            <person name="Weisshaar B."/>
            <person name="Himmelbauer H."/>
        </authorList>
    </citation>
    <scope>NUCLEOTIDE SEQUENCE [LARGE SCALE GENOMIC DNA]</scope>
    <source>
        <tissue evidence="1">Taproot</tissue>
    </source>
</reference>
<dbReference type="EMBL" id="KQ107183">
    <property type="protein sequence ID" value="KMS65536.1"/>
    <property type="molecule type" value="Genomic_DNA"/>
</dbReference>
<proteinExistence type="predicted"/>
<feature type="non-terminal residue" evidence="1">
    <location>
        <position position="1"/>
    </location>
</feature>
<dbReference type="Gramene" id="KMS65536">
    <property type="protein sequence ID" value="KMS65536"/>
    <property type="gene ID" value="BVRB_034990"/>
</dbReference>
<evidence type="ECO:0008006" key="3">
    <source>
        <dbReference type="Google" id="ProtNLM"/>
    </source>
</evidence>
<keyword evidence="2" id="KW-1185">Reference proteome</keyword>
<feature type="non-terminal residue" evidence="1">
    <location>
        <position position="226"/>
    </location>
</feature>
<organism evidence="1 2">
    <name type="scientific">Beta vulgaris subsp. vulgaris</name>
    <name type="common">Beet</name>
    <dbReference type="NCBI Taxonomy" id="3555"/>
    <lineage>
        <taxon>Eukaryota</taxon>
        <taxon>Viridiplantae</taxon>
        <taxon>Streptophyta</taxon>
        <taxon>Embryophyta</taxon>
        <taxon>Tracheophyta</taxon>
        <taxon>Spermatophyta</taxon>
        <taxon>Magnoliopsida</taxon>
        <taxon>eudicotyledons</taxon>
        <taxon>Gunneridae</taxon>
        <taxon>Pentapetalae</taxon>
        <taxon>Caryophyllales</taxon>
        <taxon>Chenopodiaceae</taxon>
        <taxon>Betoideae</taxon>
        <taxon>Beta</taxon>
    </lineage>
</organism>
<dbReference type="AlphaFoldDB" id="A0A0J7YPP7"/>
<evidence type="ECO:0000313" key="1">
    <source>
        <dbReference type="EMBL" id="KMS65536.1"/>
    </source>
</evidence>
<evidence type="ECO:0000313" key="2">
    <source>
        <dbReference type="Proteomes" id="UP000035740"/>
    </source>
</evidence>
<gene>
    <name evidence="1" type="ORF">BVRB_034990</name>
</gene>
<sequence length="226" mass="25505">LLVDWKRLKERRQPSTHFNSTLSANVIPDDAWALILTFLDINDLMSLYRVARFRDLVHARIALGRDSVYQANSHEMSSTAVFSSCARVYLSRVGYSISCFESETGREIASWSLPVVNRPNVRLEILDQGVALSRCMTYIAAVMEICPGDQNDDGLPDAFDNDGNPIIPETFGVSCFDIKQRGSPPFHVHEGQYRAVCFDGDDLLMFCDYSLHIAERQSGFRQSRTV</sequence>